<accession>X1G1M8</accession>
<comment type="caution">
    <text evidence="2">The sequence shown here is derived from an EMBL/GenBank/DDBJ whole genome shotgun (WGS) entry which is preliminary data.</text>
</comment>
<dbReference type="GO" id="GO:0006275">
    <property type="term" value="P:regulation of DNA replication"/>
    <property type="evidence" value="ECO:0007669"/>
    <property type="project" value="InterPro"/>
</dbReference>
<dbReference type="GO" id="GO:0043565">
    <property type="term" value="F:sequence-specific DNA binding"/>
    <property type="evidence" value="ECO:0007669"/>
    <property type="project" value="InterPro"/>
</dbReference>
<dbReference type="InterPro" id="IPR013159">
    <property type="entry name" value="DnaA_C"/>
</dbReference>
<dbReference type="SMART" id="SM00760">
    <property type="entry name" value="Bac_DnaA_C"/>
    <property type="match status" value="1"/>
</dbReference>
<sequence length="159" mass="18127">MKDGIEQGRRPELVGGGLIRRPGGWAEVKPNRFNKVDRINSAERILGDSEFVMQVLAEADETFDRRYKLKSQGYDIARIEQKVVDLFGIKKDELYSGSRKKPISEARSVFCYWCVREPGESMTSIAKRLGLTQPAIGYAVDRGEEIVKKRDFKLLEQIS</sequence>
<name>X1G1M8_9ZZZZ</name>
<dbReference type="Gene3D" id="1.10.1750.10">
    <property type="match status" value="1"/>
</dbReference>
<dbReference type="InterPro" id="IPR010921">
    <property type="entry name" value="Trp_repressor/repl_initiator"/>
</dbReference>
<organism evidence="2">
    <name type="scientific">marine sediment metagenome</name>
    <dbReference type="NCBI Taxonomy" id="412755"/>
    <lineage>
        <taxon>unclassified sequences</taxon>
        <taxon>metagenomes</taxon>
        <taxon>ecological metagenomes</taxon>
    </lineage>
</organism>
<dbReference type="Pfam" id="PF08299">
    <property type="entry name" value="Bac_DnaA_C"/>
    <property type="match status" value="1"/>
</dbReference>
<dbReference type="AlphaFoldDB" id="X1G1M8"/>
<evidence type="ECO:0000259" key="1">
    <source>
        <dbReference type="SMART" id="SM00760"/>
    </source>
</evidence>
<reference evidence="2" key="1">
    <citation type="journal article" date="2014" name="Front. Microbiol.">
        <title>High frequency of phylogenetically diverse reductive dehalogenase-homologous genes in deep subseafloor sedimentary metagenomes.</title>
        <authorList>
            <person name="Kawai M."/>
            <person name="Futagami T."/>
            <person name="Toyoda A."/>
            <person name="Takaki Y."/>
            <person name="Nishi S."/>
            <person name="Hori S."/>
            <person name="Arai W."/>
            <person name="Tsubouchi T."/>
            <person name="Morono Y."/>
            <person name="Uchiyama I."/>
            <person name="Ito T."/>
            <person name="Fujiyama A."/>
            <person name="Inagaki F."/>
            <person name="Takami H."/>
        </authorList>
    </citation>
    <scope>NUCLEOTIDE SEQUENCE</scope>
    <source>
        <strain evidence="2">Expedition CK06-06</strain>
    </source>
</reference>
<dbReference type="GO" id="GO:0005524">
    <property type="term" value="F:ATP binding"/>
    <property type="evidence" value="ECO:0007669"/>
    <property type="project" value="InterPro"/>
</dbReference>
<gene>
    <name evidence="2" type="ORF">S03H2_05570</name>
</gene>
<feature type="domain" description="Chromosomal replication initiator DnaA C-terminal" evidence="1">
    <location>
        <begin position="75"/>
        <end position="143"/>
    </location>
</feature>
<proteinExistence type="predicted"/>
<dbReference type="EMBL" id="BARU01002336">
    <property type="protein sequence ID" value="GAH26938.1"/>
    <property type="molecule type" value="Genomic_DNA"/>
</dbReference>
<dbReference type="GO" id="GO:0006270">
    <property type="term" value="P:DNA replication initiation"/>
    <property type="evidence" value="ECO:0007669"/>
    <property type="project" value="InterPro"/>
</dbReference>
<protein>
    <recommendedName>
        <fullName evidence="1">Chromosomal replication initiator DnaA C-terminal domain-containing protein</fullName>
    </recommendedName>
</protein>
<evidence type="ECO:0000313" key="2">
    <source>
        <dbReference type="EMBL" id="GAH26938.1"/>
    </source>
</evidence>
<dbReference type="SUPFAM" id="SSF48295">
    <property type="entry name" value="TrpR-like"/>
    <property type="match status" value="1"/>
</dbReference>
<dbReference type="CDD" id="cd06571">
    <property type="entry name" value="Bac_DnaA_C"/>
    <property type="match status" value="1"/>
</dbReference>